<dbReference type="RefSeq" id="WP_012938119.1">
    <property type="nucleotide sequence ID" value="NC_013740.1"/>
</dbReference>
<dbReference type="SUPFAM" id="SSF56784">
    <property type="entry name" value="HAD-like"/>
    <property type="match status" value="1"/>
</dbReference>
<organism evidence="1 2">
    <name type="scientific">Acidaminococcus fermentans (strain ATCC 25085 / DSM 20731 / CCUG 9996 / CIP 106432 / VR4)</name>
    <dbReference type="NCBI Taxonomy" id="591001"/>
    <lineage>
        <taxon>Bacteria</taxon>
        <taxon>Bacillati</taxon>
        <taxon>Bacillota</taxon>
        <taxon>Negativicutes</taxon>
        <taxon>Acidaminococcales</taxon>
        <taxon>Acidaminococcaceae</taxon>
        <taxon>Acidaminococcus</taxon>
    </lineage>
</organism>
<evidence type="ECO:0008006" key="3">
    <source>
        <dbReference type="Google" id="ProtNLM"/>
    </source>
</evidence>
<evidence type="ECO:0000313" key="1">
    <source>
        <dbReference type="EMBL" id="ADB47129.1"/>
    </source>
</evidence>
<dbReference type="InterPro" id="IPR023214">
    <property type="entry name" value="HAD_sf"/>
</dbReference>
<dbReference type="eggNOG" id="COG0560">
    <property type="taxonomic scope" value="Bacteria"/>
</dbReference>
<dbReference type="STRING" id="591001.Acfer_0738"/>
<proteinExistence type="predicted"/>
<dbReference type="Proteomes" id="UP000001902">
    <property type="component" value="Chromosome"/>
</dbReference>
<name>D2RJ77_ACIFV</name>
<evidence type="ECO:0000313" key="2">
    <source>
        <dbReference type="Proteomes" id="UP000001902"/>
    </source>
</evidence>
<gene>
    <name evidence="1" type="ordered locus">Acfer_0738</name>
</gene>
<sequence length="305" mass="35306">MSNIIAVIWDFDKTLINGYMQDPFFAEYNIDPQQFWKEVNELPILYREKGIQVNADTIYLNYMIQYAKKHNLTDLNNEKLKSYGSKQNFYPGALDLIQYLNDGVLKENNKIYDEYGIKVENYIVSTGIKKIIEGSEVAPLVKKIWGCEFIDNNTLDENLENGMISEVGYTIDNTTKTRAIFEINKGLDINVNDKMPEELRRVKFQNMIYIADGPSDIPAFSLVNKNGGATFAIYPKGNINAFRQVEKMRKDGRINMFAEADYRRDTTAYMWITNKVREFADRIYKSEKNKLESAVSSGPRHIIQE</sequence>
<reference evidence="1 2" key="1">
    <citation type="journal article" date="2010" name="Stand. Genomic Sci.">
        <title>Complete genome sequence of Acidaminococcus fermentans type strain (VR4).</title>
        <authorList>
            <person name="Chang Y.J."/>
            <person name="Pukall R."/>
            <person name="Saunders E."/>
            <person name="Lapidus A."/>
            <person name="Copeland A."/>
            <person name="Nolan M."/>
            <person name="Glavina Del Rio T."/>
            <person name="Lucas S."/>
            <person name="Chen F."/>
            <person name="Tice H."/>
            <person name="Cheng J.F."/>
            <person name="Han C."/>
            <person name="Detter J.C."/>
            <person name="Bruce D."/>
            <person name="Goodwin L."/>
            <person name="Pitluck S."/>
            <person name="Mikhailova N."/>
            <person name="Liolios K."/>
            <person name="Pati A."/>
            <person name="Ivanova N."/>
            <person name="Mavromatis K."/>
            <person name="Chen A."/>
            <person name="Palaniappan K."/>
            <person name="Land M."/>
            <person name="Hauser L."/>
            <person name="Jeffries C.D."/>
            <person name="Brettin T."/>
            <person name="Rohde M."/>
            <person name="Goker M."/>
            <person name="Bristow J."/>
            <person name="Eisen J.A."/>
            <person name="Markowitz V."/>
            <person name="Hugenholtz P."/>
            <person name="Kyrpides N.C."/>
            <person name="Klenk H.P."/>
        </authorList>
    </citation>
    <scope>NUCLEOTIDE SEQUENCE [LARGE SCALE GENOMIC DNA]</scope>
    <source>
        <strain evidence="2">ATCC 25085 / DSM 20731 / CCUG 9996 / CIP 106432 / VR4</strain>
    </source>
</reference>
<protein>
    <recommendedName>
        <fullName evidence="3">Haloacid dehalogenase-like hydrolase</fullName>
    </recommendedName>
</protein>
<dbReference type="OrthoDB" id="9785423at2"/>
<dbReference type="HOGENOM" id="CLU_061567_1_0_9"/>
<dbReference type="Gene3D" id="3.40.50.1000">
    <property type="entry name" value="HAD superfamily/HAD-like"/>
    <property type="match status" value="1"/>
</dbReference>
<accession>D2RJ77</accession>
<keyword evidence="2" id="KW-1185">Reference proteome</keyword>
<dbReference type="EMBL" id="CP001859">
    <property type="protein sequence ID" value="ADB47129.1"/>
    <property type="molecule type" value="Genomic_DNA"/>
</dbReference>
<dbReference type="AlphaFoldDB" id="D2RJ77"/>
<dbReference type="InterPro" id="IPR036412">
    <property type="entry name" value="HAD-like_sf"/>
</dbReference>
<dbReference type="KEGG" id="afn:Acfer_0738"/>
<dbReference type="GeneID" id="78334498"/>